<dbReference type="Proteomes" id="UP000768646">
    <property type="component" value="Unassembled WGS sequence"/>
</dbReference>
<name>A0ACB7C8K7_9ASCO</name>
<keyword evidence="2" id="KW-1185">Reference proteome</keyword>
<reference evidence="1 2" key="1">
    <citation type="journal article" date="2021" name="Commun. Biol.">
        <title>Genomic insights into the host specific adaptation of the Pneumocystis genus.</title>
        <authorList>
            <person name="Cisse O.H."/>
            <person name="Ma L."/>
            <person name="Dekker J.P."/>
            <person name="Khil P.P."/>
            <person name="Youn J.-H."/>
            <person name="Brenchley J.M."/>
            <person name="Blair R."/>
            <person name="Pahar B."/>
            <person name="Chabe M."/>
            <person name="Van Rompay K.K.A."/>
            <person name="Keesler R."/>
            <person name="Sukura A."/>
            <person name="Hirsch V."/>
            <person name="Kutty G."/>
            <person name="Liu Y."/>
            <person name="Peng L."/>
            <person name="Chen J."/>
            <person name="Song J."/>
            <person name="Weissenbacher-Lang C."/>
            <person name="Xu J."/>
            <person name="Upham N.S."/>
            <person name="Stajich J.E."/>
            <person name="Cuomo C.A."/>
            <person name="Cushion M.T."/>
            <person name="Kovacs J.A."/>
        </authorList>
    </citation>
    <scope>NUCLEOTIDE SEQUENCE [LARGE SCALE GENOMIC DNA]</scope>
    <source>
        <strain evidence="1 2">RABM</strain>
    </source>
</reference>
<protein>
    <submittedName>
        <fullName evidence="1">Uncharacterized protein</fullName>
    </submittedName>
</protein>
<sequence>MKMLYFLRSLGHLYVTEYSWTWLNLWNYLASIEGTEIAEEIVYIGFQIFQTNGKGWIVH</sequence>
<evidence type="ECO:0000313" key="2">
    <source>
        <dbReference type="Proteomes" id="UP000768646"/>
    </source>
</evidence>
<comment type="caution">
    <text evidence="1">The sequence shown here is derived from an EMBL/GenBank/DDBJ whole genome shotgun (WGS) entry which is preliminary data.</text>
</comment>
<dbReference type="EMBL" id="JABTEG010000019">
    <property type="protein sequence ID" value="KAG4303846.1"/>
    <property type="molecule type" value="Genomic_DNA"/>
</dbReference>
<evidence type="ECO:0000313" key="1">
    <source>
        <dbReference type="EMBL" id="KAG4303846.1"/>
    </source>
</evidence>
<proteinExistence type="predicted"/>
<organism evidence="1 2">
    <name type="scientific">Pneumocystis oryctolagi</name>
    <dbReference type="NCBI Taxonomy" id="42067"/>
    <lineage>
        <taxon>Eukaryota</taxon>
        <taxon>Fungi</taxon>
        <taxon>Dikarya</taxon>
        <taxon>Ascomycota</taxon>
        <taxon>Taphrinomycotina</taxon>
        <taxon>Pneumocystomycetes</taxon>
        <taxon>Pneumocystaceae</taxon>
        <taxon>Pneumocystis</taxon>
    </lineage>
</organism>
<gene>
    <name evidence="1" type="ORF">PORY_002751</name>
</gene>
<accession>A0ACB7C8K7</accession>